<keyword evidence="6" id="KW-0472">Membrane</keyword>
<keyword evidence="6" id="KW-0812">Transmembrane</keyword>
<keyword evidence="6" id="KW-1133">Transmembrane helix</keyword>
<evidence type="ECO:0000259" key="7">
    <source>
        <dbReference type="PROSITE" id="PS50011"/>
    </source>
</evidence>
<evidence type="ECO:0000256" key="1">
    <source>
        <dbReference type="ARBA" id="ARBA00022679"/>
    </source>
</evidence>
<dbReference type="PROSITE" id="PS00108">
    <property type="entry name" value="PROTEIN_KINASE_ST"/>
    <property type="match status" value="1"/>
</dbReference>
<dbReference type="InterPro" id="IPR008271">
    <property type="entry name" value="Ser/Thr_kinase_AS"/>
</dbReference>
<dbReference type="SUPFAM" id="SSF56112">
    <property type="entry name" value="Protein kinase-like (PK-like)"/>
    <property type="match status" value="1"/>
</dbReference>
<evidence type="ECO:0000256" key="2">
    <source>
        <dbReference type="ARBA" id="ARBA00022741"/>
    </source>
</evidence>
<evidence type="ECO:0000256" key="3">
    <source>
        <dbReference type="ARBA" id="ARBA00022777"/>
    </source>
</evidence>
<evidence type="ECO:0000256" key="5">
    <source>
        <dbReference type="SAM" id="MobiDB-lite"/>
    </source>
</evidence>
<comment type="caution">
    <text evidence="8">The sequence shown here is derived from an EMBL/GenBank/DDBJ whole genome shotgun (WGS) entry which is preliminary data.</text>
</comment>
<feature type="region of interest" description="Disordered" evidence="5">
    <location>
        <begin position="1"/>
        <end position="21"/>
    </location>
</feature>
<dbReference type="EMBL" id="BAAAHH010000008">
    <property type="protein sequence ID" value="GAA0949269.1"/>
    <property type="molecule type" value="Genomic_DNA"/>
</dbReference>
<feature type="compositionally biased region" description="Low complexity" evidence="5">
    <location>
        <begin position="304"/>
        <end position="314"/>
    </location>
</feature>
<feature type="transmembrane region" description="Helical" evidence="6">
    <location>
        <begin position="371"/>
        <end position="389"/>
    </location>
</feature>
<evidence type="ECO:0000256" key="4">
    <source>
        <dbReference type="ARBA" id="ARBA00022840"/>
    </source>
</evidence>
<keyword evidence="4" id="KW-0067">ATP-binding</keyword>
<gene>
    <name evidence="8" type="ORF">GCM10009550_26460</name>
</gene>
<keyword evidence="9" id="KW-1185">Reference proteome</keyword>
<proteinExistence type="predicted"/>
<evidence type="ECO:0000256" key="6">
    <source>
        <dbReference type="SAM" id="Phobius"/>
    </source>
</evidence>
<keyword evidence="3" id="KW-0418">Kinase</keyword>
<feature type="region of interest" description="Disordered" evidence="5">
    <location>
        <begin position="304"/>
        <end position="352"/>
    </location>
</feature>
<feature type="domain" description="Protein kinase" evidence="7">
    <location>
        <begin position="18"/>
        <end position="264"/>
    </location>
</feature>
<dbReference type="Gene3D" id="1.10.510.10">
    <property type="entry name" value="Transferase(Phosphotransferase) domain 1"/>
    <property type="match status" value="1"/>
</dbReference>
<name>A0ABP4BH39_9ACTN</name>
<dbReference type="CDD" id="cd14014">
    <property type="entry name" value="STKc_PknB_like"/>
    <property type="match status" value="1"/>
</dbReference>
<accession>A0ABP4BH39</accession>
<organism evidence="8 9">
    <name type="scientific">Actinocorallia libanotica</name>
    <dbReference type="NCBI Taxonomy" id="46162"/>
    <lineage>
        <taxon>Bacteria</taxon>
        <taxon>Bacillati</taxon>
        <taxon>Actinomycetota</taxon>
        <taxon>Actinomycetes</taxon>
        <taxon>Streptosporangiales</taxon>
        <taxon>Thermomonosporaceae</taxon>
        <taxon>Actinocorallia</taxon>
    </lineage>
</organism>
<dbReference type="Proteomes" id="UP001500665">
    <property type="component" value="Unassembled WGS sequence"/>
</dbReference>
<keyword evidence="2" id="KW-0547">Nucleotide-binding</keyword>
<evidence type="ECO:0000313" key="9">
    <source>
        <dbReference type="Proteomes" id="UP001500665"/>
    </source>
</evidence>
<sequence>MSDVQPLQPGDPGRLGDHQLEGRLGEGRRGVVFQGLHGDVPVAVKLLHSRLGGDPEARGAFLREAMAGRRVSGSRTARPIGADVAGDWPFLVTDLVAGPPLQQMLVQSGRGDRTTVERLAVGIALALAQLHKAGITHLDLKPTNVLIAHDGPVLTDVGVVRSLTAAGLPPEPGVPAYQAPEQLGGAGAPGPSSDMWAWAAIVATAASGRPPFGEDGAETVADRVLRGEPELHKLPDSVRDMVVMALNKDPFRRPTAEMVLQTLLRRGLPLPASQQTEARDLLNAPAPEDPWSAESTLALPALEPALPAGPAAPERPADPFSGPYLPPAPDRDEWPEPEPLPNMTAAWNGPPPVDVRTPAAARQDQRMIKGLGALVIGVVVGIIVITLLWNGAEKDEPKTAQSGTPSAQSQAAFSGTWRGTATNQAGVQFSIVVTFADAEQATAKLGVGNCTGRLTRTGGSGQEMRMSFTRTKGHCSPGDVTVKDAGDGSLFYSWAKPGGKHHYEATLKRE</sequence>
<dbReference type="PROSITE" id="PS50011">
    <property type="entry name" value="PROTEIN_KINASE_DOM"/>
    <property type="match status" value="1"/>
</dbReference>
<dbReference type="Pfam" id="PF00069">
    <property type="entry name" value="Pkinase"/>
    <property type="match status" value="1"/>
</dbReference>
<dbReference type="InterPro" id="IPR000719">
    <property type="entry name" value="Prot_kinase_dom"/>
</dbReference>
<dbReference type="Gene3D" id="3.30.200.20">
    <property type="entry name" value="Phosphorylase Kinase, domain 1"/>
    <property type="match status" value="1"/>
</dbReference>
<keyword evidence="1" id="KW-0808">Transferase</keyword>
<protein>
    <recommendedName>
        <fullName evidence="7">Protein kinase domain-containing protein</fullName>
    </recommendedName>
</protein>
<dbReference type="PANTHER" id="PTHR43289:SF34">
    <property type="entry name" value="SERINE_THREONINE-PROTEIN KINASE YBDM-RELATED"/>
    <property type="match status" value="1"/>
</dbReference>
<dbReference type="SMART" id="SM00220">
    <property type="entry name" value="S_TKc"/>
    <property type="match status" value="1"/>
</dbReference>
<reference evidence="9" key="1">
    <citation type="journal article" date="2019" name="Int. J. Syst. Evol. Microbiol.">
        <title>The Global Catalogue of Microorganisms (GCM) 10K type strain sequencing project: providing services to taxonomists for standard genome sequencing and annotation.</title>
        <authorList>
            <consortium name="The Broad Institute Genomics Platform"/>
            <consortium name="The Broad Institute Genome Sequencing Center for Infectious Disease"/>
            <person name="Wu L."/>
            <person name="Ma J."/>
        </authorList>
    </citation>
    <scope>NUCLEOTIDE SEQUENCE [LARGE SCALE GENOMIC DNA]</scope>
    <source>
        <strain evidence="9">JCM 10696</strain>
    </source>
</reference>
<dbReference type="InterPro" id="IPR011009">
    <property type="entry name" value="Kinase-like_dom_sf"/>
</dbReference>
<dbReference type="PANTHER" id="PTHR43289">
    <property type="entry name" value="MITOGEN-ACTIVATED PROTEIN KINASE KINASE KINASE 20-RELATED"/>
    <property type="match status" value="1"/>
</dbReference>
<evidence type="ECO:0000313" key="8">
    <source>
        <dbReference type="EMBL" id="GAA0949269.1"/>
    </source>
</evidence>